<dbReference type="EMBL" id="LIUT01000008">
    <property type="protein sequence ID" value="KOR76166.1"/>
    <property type="molecule type" value="Genomic_DNA"/>
</dbReference>
<dbReference type="Proteomes" id="UP000036932">
    <property type="component" value="Unassembled WGS sequence"/>
</dbReference>
<dbReference type="PATRIC" id="fig|1705565.3.peg.1495"/>
<sequence>MIIIRIRRISLFVLMSVLVAASFIWNGEQAAAKTAGGYTVEANGSHLTDVYIHEGKTYVPLKSLALALGYEVSYSLQEEFDNFHHYDLNSASSPLVSIWGNANWGYTIVRRAAQEMSVNDVNIYTPSRLCPPESDNCSLDESKYEGPFLFKNTLYVPVRDMAKAFNLKLTITLTQEGRLLQLSPR</sequence>
<organism evidence="1 2">
    <name type="scientific">Paenibacillus solani</name>
    <dbReference type="NCBI Taxonomy" id="1705565"/>
    <lineage>
        <taxon>Bacteria</taxon>
        <taxon>Bacillati</taxon>
        <taxon>Bacillota</taxon>
        <taxon>Bacilli</taxon>
        <taxon>Bacillales</taxon>
        <taxon>Paenibacillaceae</taxon>
        <taxon>Paenibacillus</taxon>
    </lineage>
</organism>
<evidence type="ECO:0008006" key="3">
    <source>
        <dbReference type="Google" id="ProtNLM"/>
    </source>
</evidence>
<dbReference type="OrthoDB" id="2589873at2"/>
<evidence type="ECO:0000313" key="1">
    <source>
        <dbReference type="EMBL" id="KOR76166.1"/>
    </source>
</evidence>
<gene>
    <name evidence="1" type="ORF">AM231_26425</name>
</gene>
<accession>A0A0M1N1X3</accession>
<name>A0A0M1N1X3_9BACL</name>
<comment type="caution">
    <text evidence="1">The sequence shown here is derived from an EMBL/GenBank/DDBJ whole genome shotgun (WGS) entry which is preliminary data.</text>
</comment>
<dbReference type="AlphaFoldDB" id="A0A0M1N1X3"/>
<reference evidence="2" key="1">
    <citation type="submission" date="2015-08" db="EMBL/GenBank/DDBJ databases">
        <title>Genome sequencing project for genomic taxonomy and phylogenomics of Bacillus-like bacteria.</title>
        <authorList>
            <person name="Liu B."/>
            <person name="Wang J."/>
            <person name="Zhu Y."/>
            <person name="Liu G."/>
            <person name="Chen Q."/>
            <person name="Chen Z."/>
            <person name="Lan J."/>
            <person name="Che J."/>
            <person name="Ge C."/>
            <person name="Shi H."/>
            <person name="Pan Z."/>
            <person name="Liu X."/>
        </authorList>
    </citation>
    <scope>NUCLEOTIDE SEQUENCE [LARGE SCALE GENOMIC DNA]</scope>
    <source>
        <strain evidence="2">FJAT-22460</strain>
    </source>
</reference>
<evidence type="ECO:0000313" key="2">
    <source>
        <dbReference type="Proteomes" id="UP000036932"/>
    </source>
</evidence>
<keyword evidence="2" id="KW-1185">Reference proteome</keyword>
<proteinExistence type="predicted"/>
<protein>
    <recommendedName>
        <fullName evidence="3">Copper amine oxidase-like N-terminal domain-containing protein</fullName>
    </recommendedName>
</protein>